<gene>
    <name evidence="2" type="ORF">PVMG_05984</name>
</gene>
<dbReference type="EMBL" id="KQ235125">
    <property type="protein sequence ID" value="KMZ89819.1"/>
    <property type="molecule type" value="Genomic_DNA"/>
</dbReference>
<reference evidence="2 3" key="1">
    <citation type="submission" date="2011-08" db="EMBL/GenBank/DDBJ databases">
        <title>The Genome Sequence of Plasmodium vivax Mauritania I.</title>
        <authorList>
            <consortium name="The Broad Institute Genome Sequencing Platform"/>
            <consortium name="The Broad Institute Genome Sequencing Center for Infectious Disease"/>
            <person name="Neafsey D."/>
            <person name="Carlton J."/>
            <person name="Barnwell J."/>
            <person name="Collins W."/>
            <person name="Escalante A."/>
            <person name="Mullikin J."/>
            <person name="Saul A."/>
            <person name="Guigo R."/>
            <person name="Camara F."/>
            <person name="Young S.K."/>
            <person name="Zeng Q."/>
            <person name="Gargeya S."/>
            <person name="Fitzgerald M."/>
            <person name="Haas B."/>
            <person name="Abouelleil A."/>
            <person name="Alvarado L."/>
            <person name="Arachchi H.M."/>
            <person name="Berlin A."/>
            <person name="Brown A."/>
            <person name="Chapman S.B."/>
            <person name="Chen Z."/>
            <person name="Dunbar C."/>
            <person name="Freedman E."/>
            <person name="Gearin G."/>
            <person name="Gellesch M."/>
            <person name="Goldberg J."/>
            <person name="Griggs A."/>
            <person name="Gujja S."/>
            <person name="Heiman D."/>
            <person name="Howarth C."/>
            <person name="Larson L."/>
            <person name="Lui A."/>
            <person name="MacDonald P.J.P."/>
            <person name="Montmayeur A."/>
            <person name="Murphy C."/>
            <person name="Neiman D."/>
            <person name="Pearson M."/>
            <person name="Priest M."/>
            <person name="Roberts A."/>
            <person name="Saif S."/>
            <person name="Shea T."/>
            <person name="Shenoy N."/>
            <person name="Sisk P."/>
            <person name="Stolte C."/>
            <person name="Sykes S."/>
            <person name="Wortman J."/>
            <person name="Nusbaum C."/>
            <person name="Birren B."/>
        </authorList>
    </citation>
    <scope>NUCLEOTIDE SEQUENCE [LARGE SCALE GENOMIC DNA]</scope>
    <source>
        <strain evidence="2 3">Mauritania I</strain>
    </source>
</reference>
<evidence type="ECO:0000256" key="1">
    <source>
        <dbReference type="SAM" id="MobiDB-lite"/>
    </source>
</evidence>
<evidence type="ECO:0000313" key="3">
    <source>
        <dbReference type="Proteomes" id="UP000053776"/>
    </source>
</evidence>
<feature type="compositionally biased region" description="Basic and acidic residues" evidence="1">
    <location>
        <begin position="237"/>
        <end position="248"/>
    </location>
</feature>
<evidence type="ECO:0000313" key="2">
    <source>
        <dbReference type="EMBL" id="KMZ89819.1"/>
    </source>
</evidence>
<accession>A0A0J9T405</accession>
<dbReference type="Proteomes" id="UP000053776">
    <property type="component" value="Unassembled WGS sequence"/>
</dbReference>
<dbReference type="AlphaFoldDB" id="A0A0J9T405"/>
<feature type="region of interest" description="Disordered" evidence="1">
    <location>
        <begin position="231"/>
        <end position="301"/>
    </location>
</feature>
<proteinExistence type="predicted"/>
<dbReference type="Pfam" id="PF05795">
    <property type="entry name" value="Plasmodium_Vir"/>
    <property type="match status" value="1"/>
</dbReference>
<dbReference type="OrthoDB" id="389398at2759"/>
<feature type="compositionally biased region" description="Polar residues" evidence="1">
    <location>
        <begin position="266"/>
        <end position="278"/>
    </location>
</feature>
<protein>
    <recommendedName>
        <fullName evidence="4">VIR protein</fullName>
    </recommendedName>
</protein>
<organism evidence="2 3">
    <name type="scientific">Plasmodium vivax Mauritania I</name>
    <dbReference type="NCBI Taxonomy" id="1035515"/>
    <lineage>
        <taxon>Eukaryota</taxon>
        <taxon>Sar</taxon>
        <taxon>Alveolata</taxon>
        <taxon>Apicomplexa</taxon>
        <taxon>Aconoidasida</taxon>
        <taxon>Haemosporida</taxon>
        <taxon>Plasmodiidae</taxon>
        <taxon>Plasmodium</taxon>
        <taxon>Plasmodium (Plasmodium)</taxon>
    </lineage>
</organism>
<name>A0A0J9T405_PLAVI</name>
<evidence type="ECO:0008006" key="4">
    <source>
        <dbReference type="Google" id="ProtNLM"/>
    </source>
</evidence>
<dbReference type="InterPro" id="IPR008780">
    <property type="entry name" value="Plasmodium_Vir"/>
</dbReference>
<sequence length="338" mass="38774">MSVETSDTYYNYNDYCHFKSKFEAQDKVTFDIEFIERNPVINTINENVRFSLTHVCKKLKEFLYYIHSNEETNITKCCSYINYYLTDKIQGSVYKQKEDTFAHFKKFLQYDPELKSNECISQMNYMDDGLYKKMKLLYDLYDSYEVLNDRIDFKGDTLFCNDLKDLVIAYNKIIGGYKISESKYLFMELKNIKCLIDKSNLMSKTNCDNDIPLLLLPQEEDGDFLKPCTEMEEAEGEEKTRAGAHESTGESPDQGNRLIENREEVSSPTGHPSLSGTYSDGGFHEMSSIGATPDASPPSVASKTIATTASAAAIFVPSYLMYKVNRIMFEKLNVTAYI</sequence>